<accession>A0ABQ6HQ10</accession>
<dbReference type="Gene3D" id="3.30.530.20">
    <property type="match status" value="1"/>
</dbReference>
<gene>
    <name evidence="3" type="ORF">GCM10025862_24630</name>
</gene>
<dbReference type="RefSeq" id="WP_241446526.1">
    <property type="nucleotide sequence ID" value="NZ_BSUJ01000001.1"/>
</dbReference>
<evidence type="ECO:0000256" key="1">
    <source>
        <dbReference type="ARBA" id="ARBA00006817"/>
    </source>
</evidence>
<dbReference type="SUPFAM" id="SSF55961">
    <property type="entry name" value="Bet v1-like"/>
    <property type="match status" value="1"/>
</dbReference>
<dbReference type="CDD" id="cd08899">
    <property type="entry name" value="SRPBCC_CalC_Aha1-like_6"/>
    <property type="match status" value="1"/>
</dbReference>
<reference evidence="4" key="1">
    <citation type="journal article" date="2019" name="Int. J. Syst. Evol. Microbiol.">
        <title>The Global Catalogue of Microorganisms (GCM) 10K type strain sequencing project: providing services to taxonomists for standard genome sequencing and annotation.</title>
        <authorList>
            <consortium name="The Broad Institute Genomics Platform"/>
            <consortium name="The Broad Institute Genome Sequencing Center for Infectious Disease"/>
            <person name="Wu L."/>
            <person name="Ma J."/>
        </authorList>
    </citation>
    <scope>NUCLEOTIDE SEQUENCE [LARGE SCALE GENOMIC DNA]</scope>
    <source>
        <strain evidence="4">NBRC 105830</strain>
    </source>
</reference>
<name>A0ABQ6HQ10_9MICO</name>
<evidence type="ECO:0000313" key="3">
    <source>
        <dbReference type="EMBL" id="GMA20442.1"/>
    </source>
</evidence>
<evidence type="ECO:0000313" key="4">
    <source>
        <dbReference type="Proteomes" id="UP001157109"/>
    </source>
</evidence>
<keyword evidence="4" id="KW-1185">Reference proteome</keyword>
<dbReference type="EMBL" id="BSUJ01000001">
    <property type="protein sequence ID" value="GMA20442.1"/>
    <property type="molecule type" value="Genomic_DNA"/>
</dbReference>
<dbReference type="InterPro" id="IPR023393">
    <property type="entry name" value="START-like_dom_sf"/>
</dbReference>
<dbReference type="Proteomes" id="UP001157109">
    <property type="component" value="Unassembled WGS sequence"/>
</dbReference>
<proteinExistence type="inferred from homology"/>
<evidence type="ECO:0000259" key="2">
    <source>
        <dbReference type="Pfam" id="PF08327"/>
    </source>
</evidence>
<dbReference type="InterPro" id="IPR013538">
    <property type="entry name" value="ASHA1/2-like_C"/>
</dbReference>
<organism evidence="3 4">
    <name type="scientific">Arsenicicoccus piscis</name>
    <dbReference type="NCBI Taxonomy" id="673954"/>
    <lineage>
        <taxon>Bacteria</taxon>
        <taxon>Bacillati</taxon>
        <taxon>Actinomycetota</taxon>
        <taxon>Actinomycetes</taxon>
        <taxon>Micrococcales</taxon>
        <taxon>Intrasporangiaceae</taxon>
        <taxon>Arsenicicoccus</taxon>
    </lineage>
</organism>
<comment type="similarity">
    <text evidence="1">Belongs to the AHA1 family.</text>
</comment>
<sequence>MSQHATGRAEKRDGTLCIVFERRFRAPIDAVWAAVTEPDRLARWIGRYTGDPTTGTVSFTMSAEGDDVAAEDITITECEPPRHLAVVMPGPEGAPWSLTVDLVEQAGETVLRFAQAMDHPDLASSVGPGWDYYLDRLAAAVSQADVEAISFDDYYPAFAEHYRVAVERGRLA</sequence>
<feature type="domain" description="Activator of Hsp90 ATPase homologue 1/2-like C-terminal" evidence="2">
    <location>
        <begin position="25"/>
        <end position="141"/>
    </location>
</feature>
<comment type="caution">
    <text evidence="3">The sequence shown here is derived from an EMBL/GenBank/DDBJ whole genome shotgun (WGS) entry which is preliminary data.</text>
</comment>
<protein>
    <recommendedName>
        <fullName evidence="2">Activator of Hsp90 ATPase homologue 1/2-like C-terminal domain-containing protein</fullName>
    </recommendedName>
</protein>
<dbReference type="Pfam" id="PF08327">
    <property type="entry name" value="AHSA1"/>
    <property type="match status" value="1"/>
</dbReference>